<accession>A0ABT4S4M9</accession>
<evidence type="ECO:0000313" key="1">
    <source>
        <dbReference type="EMBL" id="MDA0632013.1"/>
    </source>
</evidence>
<keyword evidence="2" id="KW-1185">Reference proteome</keyword>
<dbReference type="EMBL" id="JAPNNL010000003">
    <property type="protein sequence ID" value="MDA0632013.1"/>
    <property type="molecule type" value="Genomic_DNA"/>
</dbReference>
<dbReference type="Proteomes" id="UP001144036">
    <property type="component" value="Unassembled WGS sequence"/>
</dbReference>
<name>A0ABT4S4M9_9ACTN</name>
<gene>
    <name evidence="1" type="ORF">OUY22_01190</name>
</gene>
<evidence type="ECO:0000313" key="2">
    <source>
        <dbReference type="Proteomes" id="UP001144036"/>
    </source>
</evidence>
<sequence length="705" mass="75773">MSFSGVKLPEFDTLVTRHTAAATQMEELASRLYQELTGAGLDITPAQRIRKLAAQVGQEAEDLRRRQRIIREMERHKIAFGASVATGSIITVPDSLTEAQGLLDGTLAAKAAKAAAAGDKNALKQLRAYASRARDPAFVKAFLSQIGAKGLTGLPAAIAAQLRADAAAGNAGATSKEAREAMRLLATALAKGTDPNDPAYMGNAFLDDLVKRGRSEFKVNGTSYFGYQAQALIWRASEGKPPFSGKFMQVVGRDAVVFEKEQFEDRWKASKDAIGSALGSRQVPMADLATVLGVAEWMIPGTPSIGPAKQPVNQSPHRTGSAVIDDLFHAASSDAKAAQALLNHTPAEWKQSVLSYMLTDRLPAFQFHGNTDPFAEALRKAMADKDPVSLALTTEALNTLKVHAEKVFLPGDDDRLSIADRKLYDQLSFLRRPVGSALAAHIDQVYGTYITRSGGFDGLGKADMDRLLVLVSSDRDAAVELQAAEAARVVERVNTHYPTSGEKGIKEQLIPEAKVFGHLVEARRLALLANAWSEEQAKKDVKDTLNAALALLTSPVGSLGTKAAGELGELAGGKGAEYTFDRLSSYIANHLIQTSVTSGEALSTASNQNEVVNWLMHSAVISAKIAAGDWPAEAMEDAKGSSYVTNDAPPELKPMHEIIANPETFDDFMEWARRHSTIESTSNELANTVHTARDNTHDNLNITGY</sequence>
<protein>
    <submittedName>
        <fullName evidence="1">Uncharacterized protein</fullName>
    </submittedName>
</protein>
<organism evidence="1 2">
    <name type="scientific">Nonomuraea corallina</name>
    <dbReference type="NCBI Taxonomy" id="2989783"/>
    <lineage>
        <taxon>Bacteria</taxon>
        <taxon>Bacillati</taxon>
        <taxon>Actinomycetota</taxon>
        <taxon>Actinomycetes</taxon>
        <taxon>Streptosporangiales</taxon>
        <taxon>Streptosporangiaceae</taxon>
        <taxon>Nonomuraea</taxon>
    </lineage>
</organism>
<dbReference type="RefSeq" id="WP_270152791.1">
    <property type="nucleotide sequence ID" value="NZ_JAPNNL010000003.1"/>
</dbReference>
<comment type="caution">
    <text evidence="1">The sequence shown here is derived from an EMBL/GenBank/DDBJ whole genome shotgun (WGS) entry which is preliminary data.</text>
</comment>
<proteinExistence type="predicted"/>
<reference evidence="1" key="1">
    <citation type="submission" date="2022-11" db="EMBL/GenBank/DDBJ databases">
        <title>Nonomuraea corallina sp. nov., a new species of the genus Nonomuraea isolated from sea side sediment in Thai sea.</title>
        <authorList>
            <person name="Ngamcharungchit C."/>
            <person name="Matsumoto A."/>
            <person name="Suriyachadkun C."/>
            <person name="Panbangred W."/>
            <person name="Inahashi Y."/>
            <person name="Intra B."/>
        </authorList>
    </citation>
    <scope>NUCLEOTIDE SEQUENCE</scope>
    <source>
        <strain evidence="1">MCN248</strain>
    </source>
</reference>